<comment type="caution">
    <text evidence="2">The sequence shown here is derived from an EMBL/GenBank/DDBJ whole genome shotgun (WGS) entry which is preliminary data.</text>
</comment>
<dbReference type="InterPro" id="IPR000600">
    <property type="entry name" value="ROK"/>
</dbReference>
<keyword evidence="3" id="KW-1185">Reference proteome</keyword>
<comment type="similarity">
    <text evidence="1">Belongs to the ROK (NagC/XylR) family.</text>
</comment>
<dbReference type="InterPro" id="IPR043129">
    <property type="entry name" value="ATPase_NBD"/>
</dbReference>
<evidence type="ECO:0000313" key="3">
    <source>
        <dbReference type="Proteomes" id="UP001597391"/>
    </source>
</evidence>
<name>A0ABW5XJU7_9MICO</name>
<accession>A0ABW5XJU7</accession>
<dbReference type="RefSeq" id="WP_377467665.1">
    <property type="nucleotide sequence ID" value="NZ_JBHUOP010000006.1"/>
</dbReference>
<organism evidence="2 3">
    <name type="scientific">Populibacterium corticicola</name>
    <dbReference type="NCBI Taxonomy" id="1812826"/>
    <lineage>
        <taxon>Bacteria</taxon>
        <taxon>Bacillati</taxon>
        <taxon>Actinomycetota</taxon>
        <taxon>Actinomycetes</taxon>
        <taxon>Micrococcales</taxon>
        <taxon>Jonesiaceae</taxon>
        <taxon>Populibacterium</taxon>
    </lineage>
</organism>
<dbReference type="InterPro" id="IPR036388">
    <property type="entry name" value="WH-like_DNA-bd_sf"/>
</dbReference>
<dbReference type="Gene3D" id="1.10.10.10">
    <property type="entry name" value="Winged helix-like DNA-binding domain superfamily/Winged helix DNA-binding domain"/>
    <property type="match status" value="1"/>
</dbReference>
<evidence type="ECO:0000313" key="2">
    <source>
        <dbReference type="EMBL" id="MFD2841555.1"/>
    </source>
</evidence>
<gene>
    <name evidence="2" type="ORF">ACFSYH_13395</name>
</gene>
<sequence length="401" mass="42731">MSISEHPMPLTGHARAIVKSLLLNGPQSRSDLAATLELSPGSLTRLSRPLIDTGYIIEHPTLDQPTGIGRPSVPLNFNHDRFRFIGVKLTKTHAYAALTLADSRIEHLITRTLDIPTVDNAVATITELVEELTAKSPVPIHALGVALGAHVANYRTITHADHLGWDEVPLSELLEQSTGLPTYVENDIVAHTESTHWFGEGRETDDFALFTLGAGIGYGLVTHGQAVTSPEAGYSLLSHFPLRTEGLSSRMEHLATLTGVPNTKLLRVECGHEACATAMLTLGALEQRASKLLGRTVTFSQLIGLAQAGDPVASAIADASGYALGTLLAAITNLTMPTRIVLGGEAVLLAEVAATSMHDGLHDNRDPRSTDPELRLQNPDLALWTQGAAVVAVHTSLVGRT</sequence>
<dbReference type="PANTHER" id="PTHR18964:SF149">
    <property type="entry name" value="BIFUNCTIONAL UDP-N-ACETYLGLUCOSAMINE 2-EPIMERASE_N-ACETYLMANNOSAMINE KINASE"/>
    <property type="match status" value="1"/>
</dbReference>
<dbReference type="InterPro" id="IPR036390">
    <property type="entry name" value="WH_DNA-bd_sf"/>
</dbReference>
<evidence type="ECO:0000256" key="1">
    <source>
        <dbReference type="ARBA" id="ARBA00006479"/>
    </source>
</evidence>
<proteinExistence type="inferred from homology"/>
<dbReference type="SUPFAM" id="SSF53067">
    <property type="entry name" value="Actin-like ATPase domain"/>
    <property type="match status" value="1"/>
</dbReference>
<dbReference type="Proteomes" id="UP001597391">
    <property type="component" value="Unassembled WGS sequence"/>
</dbReference>
<dbReference type="PANTHER" id="PTHR18964">
    <property type="entry name" value="ROK (REPRESSOR, ORF, KINASE) FAMILY"/>
    <property type="match status" value="1"/>
</dbReference>
<dbReference type="Gene3D" id="3.30.420.40">
    <property type="match status" value="2"/>
</dbReference>
<protein>
    <submittedName>
        <fullName evidence="2">ROK family protein</fullName>
    </submittedName>
</protein>
<reference evidence="3" key="1">
    <citation type="journal article" date="2019" name="Int. J. Syst. Evol. Microbiol.">
        <title>The Global Catalogue of Microorganisms (GCM) 10K type strain sequencing project: providing services to taxonomists for standard genome sequencing and annotation.</title>
        <authorList>
            <consortium name="The Broad Institute Genomics Platform"/>
            <consortium name="The Broad Institute Genome Sequencing Center for Infectious Disease"/>
            <person name="Wu L."/>
            <person name="Ma J."/>
        </authorList>
    </citation>
    <scope>NUCLEOTIDE SEQUENCE [LARGE SCALE GENOMIC DNA]</scope>
    <source>
        <strain evidence="3">KCTC 33576</strain>
    </source>
</reference>
<dbReference type="Pfam" id="PF00480">
    <property type="entry name" value="ROK"/>
    <property type="match status" value="1"/>
</dbReference>
<dbReference type="SUPFAM" id="SSF46785">
    <property type="entry name" value="Winged helix' DNA-binding domain"/>
    <property type="match status" value="1"/>
</dbReference>
<dbReference type="EMBL" id="JBHUOP010000006">
    <property type="protein sequence ID" value="MFD2841555.1"/>
    <property type="molecule type" value="Genomic_DNA"/>
</dbReference>